<dbReference type="GO" id="GO:0008932">
    <property type="term" value="F:lytic endotransglycosylase activity"/>
    <property type="evidence" value="ECO:0007669"/>
    <property type="project" value="UniProtKB-UniRule"/>
</dbReference>
<dbReference type="InterPro" id="IPR036908">
    <property type="entry name" value="RlpA-like_sf"/>
</dbReference>
<dbReference type="Proteomes" id="UP000288587">
    <property type="component" value="Unassembled WGS sequence"/>
</dbReference>
<comment type="similarity">
    <text evidence="4 5">Belongs to the RlpA family.</text>
</comment>
<dbReference type="SUPFAM" id="SSF50685">
    <property type="entry name" value="Barwin-like endoglucanases"/>
    <property type="match status" value="1"/>
</dbReference>
<dbReference type="Gene3D" id="2.40.40.10">
    <property type="entry name" value="RlpA-like domain"/>
    <property type="match status" value="1"/>
</dbReference>
<proteinExistence type="inferred from homology"/>
<evidence type="ECO:0000256" key="5">
    <source>
        <dbReference type="RuleBase" id="RU003495"/>
    </source>
</evidence>
<dbReference type="InterPro" id="IPR007730">
    <property type="entry name" value="SPOR-like_dom"/>
</dbReference>
<evidence type="ECO:0000256" key="6">
    <source>
        <dbReference type="SAM" id="MobiDB-lite"/>
    </source>
</evidence>
<dbReference type="InterPro" id="IPR036680">
    <property type="entry name" value="SPOR-like_sf"/>
</dbReference>
<evidence type="ECO:0000313" key="9">
    <source>
        <dbReference type="EMBL" id="RVT84850.1"/>
    </source>
</evidence>
<dbReference type="CDD" id="cd22268">
    <property type="entry name" value="DPBB_RlpA-like"/>
    <property type="match status" value="1"/>
</dbReference>
<dbReference type="AlphaFoldDB" id="A0A3S3T732"/>
<evidence type="ECO:0000256" key="1">
    <source>
        <dbReference type="ARBA" id="ARBA00022729"/>
    </source>
</evidence>
<organism evidence="9 10">
    <name type="scientific">Inhella crocodyli</name>
    <dbReference type="NCBI Taxonomy" id="2499851"/>
    <lineage>
        <taxon>Bacteria</taxon>
        <taxon>Pseudomonadati</taxon>
        <taxon>Pseudomonadota</taxon>
        <taxon>Betaproteobacteria</taxon>
        <taxon>Burkholderiales</taxon>
        <taxon>Sphaerotilaceae</taxon>
        <taxon>Inhella</taxon>
    </lineage>
</organism>
<feature type="domain" description="SPOR" evidence="8">
    <location>
        <begin position="278"/>
        <end position="357"/>
    </location>
</feature>
<keyword evidence="10" id="KW-1185">Reference proteome</keyword>
<dbReference type="InterPro" id="IPR012997">
    <property type="entry name" value="RplA"/>
</dbReference>
<dbReference type="PANTHER" id="PTHR34183">
    <property type="entry name" value="ENDOLYTIC PEPTIDOGLYCAN TRANSGLYCOSYLASE RLPA"/>
    <property type="match status" value="1"/>
</dbReference>
<comment type="caution">
    <text evidence="9">The sequence shown here is derived from an EMBL/GenBank/DDBJ whole genome shotgun (WGS) entry which is preliminary data.</text>
</comment>
<evidence type="ECO:0000256" key="4">
    <source>
        <dbReference type="HAMAP-Rule" id="MF_02071"/>
    </source>
</evidence>
<keyword evidence="3 4" id="KW-0961">Cell wall biogenesis/degradation</keyword>
<evidence type="ECO:0000256" key="7">
    <source>
        <dbReference type="SAM" id="Phobius"/>
    </source>
</evidence>
<evidence type="ECO:0000256" key="3">
    <source>
        <dbReference type="ARBA" id="ARBA00023316"/>
    </source>
</evidence>
<gene>
    <name evidence="4" type="primary">rlpA</name>
    <name evidence="9" type="ORF">EOD73_12030</name>
</gene>
<dbReference type="Pfam" id="PF03330">
    <property type="entry name" value="DPBB_1"/>
    <property type="match status" value="1"/>
</dbReference>
<feature type="transmembrane region" description="Helical" evidence="7">
    <location>
        <begin position="51"/>
        <end position="71"/>
    </location>
</feature>
<reference evidence="9 10" key="1">
    <citation type="submission" date="2019-01" db="EMBL/GenBank/DDBJ databases">
        <authorList>
            <person name="Chen W.-M."/>
        </authorList>
    </citation>
    <scope>NUCLEOTIDE SEQUENCE [LARGE SCALE GENOMIC DNA]</scope>
    <source>
        <strain evidence="9 10">CCP-18</strain>
    </source>
</reference>
<dbReference type="GO" id="GO:0071555">
    <property type="term" value="P:cell wall organization"/>
    <property type="evidence" value="ECO:0007669"/>
    <property type="project" value="UniProtKB-KW"/>
</dbReference>
<name>A0A3S3T732_9BURK</name>
<evidence type="ECO:0000259" key="8">
    <source>
        <dbReference type="PROSITE" id="PS51724"/>
    </source>
</evidence>
<dbReference type="Pfam" id="PF05036">
    <property type="entry name" value="SPOR"/>
    <property type="match status" value="1"/>
</dbReference>
<dbReference type="EMBL" id="SACM01000003">
    <property type="protein sequence ID" value="RVT84850.1"/>
    <property type="molecule type" value="Genomic_DNA"/>
</dbReference>
<dbReference type="Gene3D" id="3.30.70.1070">
    <property type="entry name" value="Sporulation related repeat"/>
    <property type="match status" value="1"/>
</dbReference>
<dbReference type="EC" id="4.2.2.-" evidence="4"/>
<dbReference type="GO" id="GO:0000270">
    <property type="term" value="P:peptidoglycan metabolic process"/>
    <property type="evidence" value="ECO:0007669"/>
    <property type="project" value="UniProtKB-UniRule"/>
</dbReference>
<dbReference type="OrthoDB" id="9779128at2"/>
<accession>A0A3S3T732</accession>
<dbReference type="PANTHER" id="PTHR34183:SF1">
    <property type="entry name" value="ENDOLYTIC PEPTIDOGLYCAN TRANSGLYCOSYLASE RLPA"/>
    <property type="match status" value="1"/>
</dbReference>
<dbReference type="SUPFAM" id="SSF110997">
    <property type="entry name" value="Sporulation related repeat"/>
    <property type="match status" value="1"/>
</dbReference>
<evidence type="ECO:0000256" key="2">
    <source>
        <dbReference type="ARBA" id="ARBA00023239"/>
    </source>
</evidence>
<keyword evidence="2 4" id="KW-0456">Lyase</keyword>
<keyword evidence="7" id="KW-1133">Transmembrane helix</keyword>
<comment type="function">
    <text evidence="4">Lytic transglycosylase with a strong preference for naked glycan strands that lack stem peptides.</text>
</comment>
<dbReference type="InterPro" id="IPR009009">
    <property type="entry name" value="RlpA-like_DPBB"/>
</dbReference>
<dbReference type="PROSITE" id="PS51724">
    <property type="entry name" value="SPOR"/>
    <property type="match status" value="1"/>
</dbReference>
<feature type="region of interest" description="Disordered" evidence="6">
    <location>
        <begin position="1"/>
        <end position="24"/>
    </location>
</feature>
<keyword evidence="7" id="KW-0812">Transmembrane</keyword>
<sequence>MRCTGKRSGRPTTVSVGSGGGGKTVSDMVACGGPGAAEPAMLRCAPMLQRLTLWLTLGLTLALVTGCATRAPNPLPAPERAGRDGLTAEVPPDLLKVPDAVPRVEPIRPGGPNKPYEVLGERYEPLLEDRPYSEKGLASWYGKKFHGRPTASGETYNMFAMTAAHPRWPLPSYARVRNPANGREVIVRVNDRGPFSKGRVIDLSYTAALKLDVHRGVAPVEIQRLTFEEIRAGRWTREGTPPDPVLAAPATPVGAPDIAGTQALREAAPVDDAAPQVRAPSPGIWVQLGSFKGLDNALALKERVRQQWPQAEPLLTTFRDRGLHRVQLGPFDSAEQAQEAARRLRASSELQPLIVRR</sequence>
<dbReference type="NCBIfam" id="TIGR00413">
    <property type="entry name" value="rlpA"/>
    <property type="match status" value="1"/>
</dbReference>
<keyword evidence="1" id="KW-0732">Signal</keyword>
<dbReference type="HAMAP" id="MF_02071">
    <property type="entry name" value="RlpA"/>
    <property type="match status" value="1"/>
</dbReference>
<dbReference type="GO" id="GO:0042834">
    <property type="term" value="F:peptidoglycan binding"/>
    <property type="evidence" value="ECO:0007669"/>
    <property type="project" value="InterPro"/>
</dbReference>
<protein>
    <recommendedName>
        <fullName evidence="4">Endolytic peptidoglycan transglycosylase RlpA</fullName>
        <ecNumber evidence="4">4.2.2.-</ecNumber>
    </recommendedName>
</protein>
<keyword evidence="7" id="KW-0472">Membrane</keyword>
<evidence type="ECO:0000313" key="10">
    <source>
        <dbReference type="Proteomes" id="UP000288587"/>
    </source>
</evidence>
<dbReference type="InterPro" id="IPR034718">
    <property type="entry name" value="RlpA"/>
</dbReference>